<reference evidence="7" key="1">
    <citation type="submission" date="2010-05" db="EMBL/GenBank/DDBJ databases">
        <title>The genome sequence of Magnaporthe poae strain ATCC 64411.</title>
        <authorList>
            <person name="Ma L.-J."/>
            <person name="Dead R."/>
            <person name="Young S."/>
            <person name="Zeng Q."/>
            <person name="Koehrsen M."/>
            <person name="Alvarado L."/>
            <person name="Berlin A."/>
            <person name="Chapman S.B."/>
            <person name="Chen Z."/>
            <person name="Freedman E."/>
            <person name="Gellesch M."/>
            <person name="Goldberg J."/>
            <person name="Griggs A."/>
            <person name="Gujja S."/>
            <person name="Heilman E.R."/>
            <person name="Heiman D."/>
            <person name="Hepburn T."/>
            <person name="Howarth C."/>
            <person name="Jen D."/>
            <person name="Larson L."/>
            <person name="Mehta T."/>
            <person name="Neiman D."/>
            <person name="Pearson M."/>
            <person name="Roberts A."/>
            <person name="Saif S."/>
            <person name="Shea T."/>
            <person name="Shenoy N."/>
            <person name="Sisk P."/>
            <person name="Stolte C."/>
            <person name="Sykes S."/>
            <person name="Walk T."/>
            <person name="White J."/>
            <person name="Yandava C."/>
            <person name="Haas B."/>
            <person name="Nusbaum C."/>
            <person name="Birren B."/>
        </authorList>
    </citation>
    <scope>NUCLEOTIDE SEQUENCE [LARGE SCALE GENOMIC DNA]</scope>
    <source>
        <strain evidence="7">ATCC 64411 / 73-15</strain>
    </source>
</reference>
<dbReference type="EMBL" id="ADBL01001679">
    <property type="status" value="NOT_ANNOTATED_CDS"/>
    <property type="molecule type" value="Genomic_DNA"/>
</dbReference>
<dbReference type="Pfam" id="PF10165">
    <property type="entry name" value="Ric8"/>
    <property type="match status" value="1"/>
</dbReference>
<dbReference type="AlphaFoldDB" id="A0A0C4E3J9"/>
<keyword evidence="7" id="KW-1185">Reference proteome</keyword>
<evidence type="ECO:0000313" key="7">
    <source>
        <dbReference type="Proteomes" id="UP000011715"/>
    </source>
</evidence>
<evidence type="ECO:0000256" key="1">
    <source>
        <dbReference type="ARBA" id="ARBA00009049"/>
    </source>
</evidence>
<evidence type="ECO:0000256" key="4">
    <source>
        <dbReference type="SAM" id="MobiDB-lite"/>
    </source>
</evidence>
<dbReference type="EnsemblFungi" id="MAPG_07001T0">
    <property type="protein sequence ID" value="MAPG_07001T0"/>
    <property type="gene ID" value="MAPG_07001"/>
</dbReference>
<proteinExistence type="inferred from homology"/>
<reference evidence="5" key="3">
    <citation type="submission" date="2011-03" db="EMBL/GenBank/DDBJ databases">
        <title>Annotation of Magnaporthe poae ATCC 64411.</title>
        <authorList>
            <person name="Ma L.-J."/>
            <person name="Dead R."/>
            <person name="Young S.K."/>
            <person name="Zeng Q."/>
            <person name="Gargeya S."/>
            <person name="Fitzgerald M."/>
            <person name="Haas B."/>
            <person name="Abouelleil A."/>
            <person name="Alvarado L."/>
            <person name="Arachchi H.M."/>
            <person name="Berlin A."/>
            <person name="Brown A."/>
            <person name="Chapman S.B."/>
            <person name="Chen Z."/>
            <person name="Dunbar C."/>
            <person name="Freedman E."/>
            <person name="Gearin G."/>
            <person name="Gellesch M."/>
            <person name="Goldberg J."/>
            <person name="Griggs A."/>
            <person name="Gujja S."/>
            <person name="Heiman D."/>
            <person name="Howarth C."/>
            <person name="Larson L."/>
            <person name="Lui A."/>
            <person name="MacDonald P.J.P."/>
            <person name="Mehta T."/>
            <person name="Montmayeur A."/>
            <person name="Murphy C."/>
            <person name="Neiman D."/>
            <person name="Pearson M."/>
            <person name="Priest M."/>
            <person name="Roberts A."/>
            <person name="Saif S."/>
            <person name="Shea T."/>
            <person name="Shenoy N."/>
            <person name="Sisk P."/>
            <person name="Stolte C."/>
            <person name="Sykes S."/>
            <person name="Yandava C."/>
            <person name="Wortman J."/>
            <person name="Nusbaum C."/>
            <person name="Birren B."/>
        </authorList>
    </citation>
    <scope>NUCLEOTIDE SEQUENCE</scope>
    <source>
        <strain evidence="5">ATCC 64411</strain>
    </source>
</reference>
<dbReference type="OMA" id="NADPIFT"/>
<gene>
    <name evidence="5" type="ORF">MAPG_07001</name>
</gene>
<sequence>MAQALFTGTLWGSAKRSAVQSLLDKLTLDLKEQNLSSQDRDAALEELKVYGRDPRDADPIFTKEGITTLLGHAFDGSSDTTSRNALRCLANAMVLNPATKQFLFDLGYESKACAKLRNDSWDDEFLISRILLLATYIPGIDKAALITKHGLAGSVVTRLARHAEIPSSQVKQDPMEDMALAETLKLLFNLGHFCPEQRGELAPAIPSIVKMIQSRPLPAGKPLGPPFGPLVNALVDMDLQNENAKSALFPGDAPSKPVGRMIQILDSSLSSYSENEMEATIAPLVGVLGRIYEVAPEPEQQFMREKLLPAEEDREQVLGSSGSLPSRLLKNSTNPLAPELRKSISHLLFDLSGRDAMRFIENVGYGFASGFLFSNNIEIPEGVLGAAGTGSSGAAGTSSAGKDFNPITGQFLDSEKHSEMPPMTQEEKEREAERLFVLFERLKKTGIVDIQNPVEKAFQEGRFEELDDDYDEEKDKKQSGDGSEGKKA</sequence>
<name>A0A0C4E3J9_MAGP6</name>
<feature type="compositionally biased region" description="Basic and acidic residues" evidence="4">
    <location>
        <begin position="473"/>
        <end position="488"/>
    </location>
</feature>
<dbReference type="InterPro" id="IPR016024">
    <property type="entry name" value="ARM-type_fold"/>
</dbReference>
<dbReference type="PANTHER" id="PTHR12425">
    <property type="entry name" value="SYNEMBRYN"/>
    <property type="match status" value="1"/>
</dbReference>
<evidence type="ECO:0000256" key="3">
    <source>
        <dbReference type="ARBA" id="ARBA00023186"/>
    </source>
</evidence>
<dbReference type="OrthoDB" id="5585685at2759"/>
<dbReference type="GO" id="GO:0005737">
    <property type="term" value="C:cytoplasm"/>
    <property type="evidence" value="ECO:0007669"/>
    <property type="project" value="TreeGrafter"/>
</dbReference>
<dbReference type="VEuPathDB" id="FungiDB:MAPG_07001"/>
<protein>
    <recommendedName>
        <fullName evidence="8">Guanine nucleotide exchange factor synembryn</fullName>
    </recommendedName>
</protein>
<comment type="similarity">
    <text evidence="1">Belongs to the synembryn family.</text>
</comment>
<evidence type="ECO:0000313" key="5">
    <source>
        <dbReference type="EMBL" id="KLU88012.1"/>
    </source>
</evidence>
<reference evidence="5" key="2">
    <citation type="submission" date="2010-05" db="EMBL/GenBank/DDBJ databases">
        <title>The Genome Sequence of Magnaporthe poae strain ATCC 64411.</title>
        <authorList>
            <consortium name="The Broad Institute Genome Sequencing Platform"/>
            <consortium name="Broad Institute Genome Sequencing Center for Infectious Disease"/>
            <person name="Ma L.-J."/>
            <person name="Dead R."/>
            <person name="Young S."/>
            <person name="Zeng Q."/>
            <person name="Koehrsen M."/>
            <person name="Alvarado L."/>
            <person name="Berlin A."/>
            <person name="Chapman S.B."/>
            <person name="Chen Z."/>
            <person name="Freedman E."/>
            <person name="Gellesch M."/>
            <person name="Goldberg J."/>
            <person name="Griggs A."/>
            <person name="Gujja S."/>
            <person name="Heilman E.R."/>
            <person name="Heiman D."/>
            <person name="Hepburn T."/>
            <person name="Howarth C."/>
            <person name="Jen D."/>
            <person name="Larson L."/>
            <person name="Mehta T."/>
            <person name="Neiman D."/>
            <person name="Pearson M."/>
            <person name="Roberts A."/>
            <person name="Saif S."/>
            <person name="Shea T."/>
            <person name="Shenoy N."/>
            <person name="Sisk P."/>
            <person name="Stolte C."/>
            <person name="Sykes S."/>
            <person name="Walk T."/>
            <person name="White J."/>
            <person name="Yandava C."/>
            <person name="Haas B."/>
            <person name="Nusbaum C."/>
            <person name="Birren B."/>
        </authorList>
    </citation>
    <scope>NUCLEOTIDE SEQUENCE</scope>
    <source>
        <strain evidence="5">ATCC 64411</strain>
    </source>
</reference>
<evidence type="ECO:0000313" key="6">
    <source>
        <dbReference type="EnsemblFungi" id="MAPG_07001T0"/>
    </source>
</evidence>
<dbReference type="PANTHER" id="PTHR12425:SF5">
    <property type="entry name" value="SYNEMBRYN"/>
    <property type="match status" value="1"/>
</dbReference>
<dbReference type="GO" id="GO:0005085">
    <property type="term" value="F:guanyl-nucleotide exchange factor activity"/>
    <property type="evidence" value="ECO:0007669"/>
    <property type="project" value="UniProtKB-KW"/>
</dbReference>
<evidence type="ECO:0008006" key="8">
    <source>
        <dbReference type="Google" id="ProtNLM"/>
    </source>
</evidence>
<dbReference type="SUPFAM" id="SSF48371">
    <property type="entry name" value="ARM repeat"/>
    <property type="match status" value="1"/>
</dbReference>
<dbReference type="InterPro" id="IPR019318">
    <property type="entry name" value="Gua_nucleotide_exch_fac_Ric8"/>
</dbReference>
<keyword evidence="3" id="KW-0143">Chaperone</keyword>
<evidence type="ECO:0000256" key="2">
    <source>
        <dbReference type="ARBA" id="ARBA00022658"/>
    </source>
</evidence>
<organism evidence="6 7">
    <name type="scientific">Magnaporthiopsis poae (strain ATCC 64411 / 73-15)</name>
    <name type="common">Kentucky bluegrass fungus</name>
    <name type="synonym">Magnaporthe poae</name>
    <dbReference type="NCBI Taxonomy" id="644358"/>
    <lineage>
        <taxon>Eukaryota</taxon>
        <taxon>Fungi</taxon>
        <taxon>Dikarya</taxon>
        <taxon>Ascomycota</taxon>
        <taxon>Pezizomycotina</taxon>
        <taxon>Sordariomycetes</taxon>
        <taxon>Sordariomycetidae</taxon>
        <taxon>Magnaporthales</taxon>
        <taxon>Magnaporthaceae</taxon>
        <taxon>Magnaporthiopsis</taxon>
    </lineage>
</organism>
<dbReference type="eggNOG" id="KOG4464">
    <property type="taxonomic scope" value="Eukaryota"/>
</dbReference>
<keyword evidence="2" id="KW-0344">Guanine-nucleotide releasing factor</keyword>
<feature type="region of interest" description="Disordered" evidence="4">
    <location>
        <begin position="458"/>
        <end position="488"/>
    </location>
</feature>
<dbReference type="Proteomes" id="UP000011715">
    <property type="component" value="Unassembled WGS sequence"/>
</dbReference>
<reference evidence="6" key="4">
    <citation type="journal article" date="2015" name="G3 (Bethesda)">
        <title>Genome sequences of three phytopathogenic species of the Magnaporthaceae family of fungi.</title>
        <authorList>
            <person name="Okagaki L.H."/>
            <person name="Nunes C.C."/>
            <person name="Sailsbery J."/>
            <person name="Clay B."/>
            <person name="Brown D."/>
            <person name="John T."/>
            <person name="Oh Y."/>
            <person name="Young N."/>
            <person name="Fitzgerald M."/>
            <person name="Haas B.J."/>
            <person name="Zeng Q."/>
            <person name="Young S."/>
            <person name="Adiconis X."/>
            <person name="Fan L."/>
            <person name="Levin J.Z."/>
            <person name="Mitchell T.K."/>
            <person name="Okubara P.A."/>
            <person name="Farman M.L."/>
            <person name="Kohn L.M."/>
            <person name="Birren B."/>
            <person name="Ma L.-J."/>
            <person name="Dean R.A."/>
        </authorList>
    </citation>
    <scope>NUCLEOTIDE SEQUENCE</scope>
    <source>
        <strain evidence="6">ATCC 64411 / 73-15</strain>
    </source>
</reference>
<reference evidence="6" key="5">
    <citation type="submission" date="2015-06" db="UniProtKB">
        <authorList>
            <consortium name="EnsemblFungi"/>
        </authorList>
    </citation>
    <scope>IDENTIFICATION</scope>
    <source>
        <strain evidence="6">ATCC 64411</strain>
    </source>
</reference>
<dbReference type="GO" id="GO:0007186">
    <property type="term" value="P:G protein-coupled receptor signaling pathway"/>
    <property type="evidence" value="ECO:0007669"/>
    <property type="project" value="TreeGrafter"/>
</dbReference>
<accession>A0A0C4E3J9</accession>
<dbReference type="EMBL" id="GL876971">
    <property type="protein sequence ID" value="KLU88012.1"/>
    <property type="molecule type" value="Genomic_DNA"/>
</dbReference>
<dbReference type="GO" id="GO:0001965">
    <property type="term" value="F:G-protein alpha-subunit binding"/>
    <property type="evidence" value="ECO:0007669"/>
    <property type="project" value="TreeGrafter"/>
</dbReference>